<dbReference type="Gene3D" id="3.40.50.720">
    <property type="entry name" value="NAD(P)-binding Rossmann-like Domain"/>
    <property type="match status" value="1"/>
</dbReference>
<dbReference type="Pfam" id="PF05368">
    <property type="entry name" value="NmrA"/>
    <property type="match status" value="1"/>
</dbReference>
<evidence type="ECO:0000313" key="3">
    <source>
        <dbReference type="Proteomes" id="UP000076532"/>
    </source>
</evidence>
<name>A0A166FW18_9AGAM</name>
<evidence type="ECO:0000259" key="1">
    <source>
        <dbReference type="Pfam" id="PF05368"/>
    </source>
</evidence>
<sequence length="97" mass="10756">MSHQILLRPFLLGAEVVTGDLGNKDSIRKALTDREAIFVVTHFGDPSIYSRDTRSEIVQAKLLIDTAKEVGVKFFLSKGNYSDVPTLNGKAEAEEYL</sequence>
<reference evidence="2 3" key="1">
    <citation type="journal article" date="2016" name="Mol. Biol. Evol.">
        <title>Comparative Genomics of Early-Diverging Mushroom-Forming Fungi Provides Insights into the Origins of Lignocellulose Decay Capabilities.</title>
        <authorList>
            <person name="Nagy L.G."/>
            <person name="Riley R."/>
            <person name="Tritt A."/>
            <person name="Adam C."/>
            <person name="Daum C."/>
            <person name="Floudas D."/>
            <person name="Sun H."/>
            <person name="Yadav J.S."/>
            <person name="Pangilinan J."/>
            <person name="Larsson K.H."/>
            <person name="Matsuura K."/>
            <person name="Barry K."/>
            <person name="Labutti K."/>
            <person name="Kuo R."/>
            <person name="Ohm R.A."/>
            <person name="Bhattacharya S.S."/>
            <person name="Shirouzu T."/>
            <person name="Yoshinaga Y."/>
            <person name="Martin F.M."/>
            <person name="Grigoriev I.V."/>
            <person name="Hibbett D.S."/>
        </authorList>
    </citation>
    <scope>NUCLEOTIDE SEQUENCE [LARGE SCALE GENOMIC DNA]</scope>
    <source>
        <strain evidence="2 3">CBS 109695</strain>
    </source>
</reference>
<dbReference type="InterPro" id="IPR008030">
    <property type="entry name" value="NmrA-like"/>
</dbReference>
<keyword evidence="3" id="KW-1185">Reference proteome</keyword>
<dbReference type="EMBL" id="KV417585">
    <property type="protein sequence ID" value="KZP17224.1"/>
    <property type="molecule type" value="Genomic_DNA"/>
</dbReference>
<organism evidence="2 3">
    <name type="scientific">Athelia psychrophila</name>
    <dbReference type="NCBI Taxonomy" id="1759441"/>
    <lineage>
        <taxon>Eukaryota</taxon>
        <taxon>Fungi</taxon>
        <taxon>Dikarya</taxon>
        <taxon>Basidiomycota</taxon>
        <taxon>Agaricomycotina</taxon>
        <taxon>Agaricomycetes</taxon>
        <taxon>Agaricomycetidae</taxon>
        <taxon>Atheliales</taxon>
        <taxon>Atheliaceae</taxon>
        <taxon>Athelia</taxon>
    </lineage>
</organism>
<feature type="domain" description="NmrA-like" evidence="1">
    <location>
        <begin position="13"/>
        <end position="79"/>
    </location>
</feature>
<dbReference type="Proteomes" id="UP000076532">
    <property type="component" value="Unassembled WGS sequence"/>
</dbReference>
<evidence type="ECO:0000313" key="2">
    <source>
        <dbReference type="EMBL" id="KZP17224.1"/>
    </source>
</evidence>
<dbReference type="STRING" id="436010.A0A166FW18"/>
<protein>
    <recommendedName>
        <fullName evidence="1">NmrA-like domain-containing protein</fullName>
    </recommendedName>
</protein>
<dbReference type="InterPro" id="IPR036291">
    <property type="entry name" value="NAD(P)-bd_dom_sf"/>
</dbReference>
<dbReference type="AlphaFoldDB" id="A0A166FW18"/>
<accession>A0A166FW18</accession>
<proteinExistence type="predicted"/>
<gene>
    <name evidence="2" type="ORF">FIBSPDRAFT_957400</name>
</gene>
<dbReference type="OrthoDB" id="2868448at2759"/>
<dbReference type="SUPFAM" id="SSF51735">
    <property type="entry name" value="NAD(P)-binding Rossmann-fold domains"/>
    <property type="match status" value="1"/>
</dbReference>